<evidence type="ECO:0000259" key="2">
    <source>
        <dbReference type="Pfam" id="PF13476"/>
    </source>
</evidence>
<keyword evidence="1" id="KW-0175">Coiled coil</keyword>
<dbReference type="Gene3D" id="3.40.50.300">
    <property type="entry name" value="P-loop containing nucleotide triphosphate hydrolases"/>
    <property type="match status" value="1"/>
</dbReference>
<proteinExistence type="predicted"/>
<dbReference type="InterPro" id="IPR027417">
    <property type="entry name" value="P-loop_NTPase"/>
</dbReference>
<accession>A0ABT2QPJ7</accession>
<dbReference type="EMBL" id="JAOPKZ010000005">
    <property type="protein sequence ID" value="MCU5745880.1"/>
    <property type="molecule type" value="Genomic_DNA"/>
</dbReference>
<evidence type="ECO:0000313" key="4">
    <source>
        <dbReference type="Proteomes" id="UP001209553"/>
    </source>
</evidence>
<feature type="coiled-coil region" evidence="1">
    <location>
        <begin position="478"/>
        <end position="532"/>
    </location>
</feature>
<dbReference type="Pfam" id="PF13476">
    <property type="entry name" value="AAA_23"/>
    <property type="match status" value="1"/>
</dbReference>
<reference evidence="3 4" key="1">
    <citation type="journal article" date="2023" name="Int. J. Syst. Evol. Microbiol.">
        <title>Streptococcus sciuri sp. nov., Staphylococcus marylandisciuri sp. nov. and Staphylococcus americanisciuri sp. nov., isolated from faeces of eastern grey squirrel (Sciurus carolinensis).</title>
        <authorList>
            <person name="Volokhov D.V."/>
            <person name="Zagorodnyaya T.A."/>
            <person name="Furtak V.A."/>
            <person name="Nattanmai G."/>
            <person name="Randall L."/>
            <person name="Jose S."/>
            <person name="Gao Y."/>
            <person name="Eisenberg T."/>
            <person name="Delmonte P."/>
            <person name="Blom J."/>
            <person name="Mitchell K.K."/>
        </authorList>
    </citation>
    <scope>NUCLEOTIDE SEQUENCE [LARGE SCALE GENOMIC DNA]</scope>
    <source>
        <strain evidence="3 4">SQ8-PEA</strain>
    </source>
</reference>
<evidence type="ECO:0000256" key="1">
    <source>
        <dbReference type="SAM" id="Coils"/>
    </source>
</evidence>
<feature type="coiled-coil region" evidence="1">
    <location>
        <begin position="233"/>
        <end position="290"/>
    </location>
</feature>
<dbReference type="Proteomes" id="UP001209553">
    <property type="component" value="Unassembled WGS sequence"/>
</dbReference>
<comment type="caution">
    <text evidence="3">The sequence shown here is derived from an EMBL/GenBank/DDBJ whole genome shotgun (WGS) entry which is preliminary data.</text>
</comment>
<name>A0ABT2QPJ7_9STAP</name>
<evidence type="ECO:0000313" key="3">
    <source>
        <dbReference type="EMBL" id="MCU5745880.1"/>
    </source>
</evidence>
<dbReference type="InterPro" id="IPR038729">
    <property type="entry name" value="Rad50/SbcC_AAA"/>
</dbReference>
<sequence>MKLKLNKLKIKDFAGITEKTFNFNGHDSKIYGANGTGKTTTATALQWLLFDKGLDGSTKSFNPVPVNSDNKEQYELIPTVEAEFSIDDNTLHLRKESRPKYTTNQKTNRKEYNRSRTKKQFINEEPVKVTDFKNRIKDLIDADVFKLITNPAAFNDLDWRKRRELLFDIADSIDDEDIIKSNDELSSLKDLLSEHDIETKKKIIGDKIKQINKEIQDIPTRINQEIEGLEKVEPVDQNKLDELEKEIETLKSKKIELENGGKEIELKNQLADKKAELKRLRDNHNAETDNKIHSLTNEFNAEQSTVLNYTSKIRGKQQEVEHEEKRRKVLLADYKSVDANYKELKEKQFEYTQNYRCVCCGQKLPDDEIDSMKQRALEKFNKDKSVELEALAERKDSMLKDGKKIKPIIEDINAEISKYQKLVEDANTKSEKIQRQIDELKANKTDVTATDEYKLIESEISQIEQDRQNIMLAIQIDIDIIDNQIAELQKQKSAYDEQLMLIKSNERTHQRITQLRLKEDALLDEKEKLSHQLHQLNLFTQLKIKALEENINDKFEMASFKLFNQLVNGEHEETCVTTYDGVEYGAGLNNAARINVGLDIINTLSKHYNVTAPIFIDNAESVTDIIDTDAQQIQLIVSENYKHLTMVDES</sequence>
<dbReference type="RefSeq" id="WP_262855284.1">
    <property type="nucleotide sequence ID" value="NZ_JAOPKZ010000005.1"/>
</dbReference>
<feature type="coiled-coil region" evidence="1">
    <location>
        <begin position="409"/>
        <end position="450"/>
    </location>
</feature>
<feature type="domain" description="Rad50/SbcC-type AAA" evidence="2">
    <location>
        <begin position="7"/>
        <end position="216"/>
    </location>
</feature>
<dbReference type="SUPFAM" id="SSF52540">
    <property type="entry name" value="P-loop containing nucleoside triphosphate hydrolases"/>
    <property type="match status" value="2"/>
</dbReference>
<protein>
    <submittedName>
        <fullName evidence="3">AAA family ATPase</fullName>
    </submittedName>
</protein>
<organism evidence="3 4">
    <name type="scientific">Staphylococcus marylandisciuri</name>
    <dbReference type="NCBI Taxonomy" id="2981529"/>
    <lineage>
        <taxon>Bacteria</taxon>
        <taxon>Bacillati</taxon>
        <taxon>Bacillota</taxon>
        <taxon>Bacilli</taxon>
        <taxon>Bacillales</taxon>
        <taxon>Staphylococcaceae</taxon>
        <taxon>Staphylococcus</taxon>
    </lineage>
</organism>
<keyword evidence="4" id="KW-1185">Reference proteome</keyword>
<gene>
    <name evidence="3" type="ORF">N9R04_03975</name>
</gene>